<evidence type="ECO:0000313" key="1">
    <source>
        <dbReference type="EMBL" id="TXS33834.1"/>
    </source>
</evidence>
<organism evidence="1">
    <name type="scientific">Streptomyces sp. gb1(2016)</name>
    <dbReference type="NCBI Taxonomy" id="1828321"/>
    <lineage>
        <taxon>Bacteria</taxon>
        <taxon>Bacillati</taxon>
        <taxon>Actinomycetota</taxon>
        <taxon>Actinomycetes</taxon>
        <taxon>Kitasatosporales</taxon>
        <taxon>Streptomycetaceae</taxon>
        <taxon>Streptomyces</taxon>
    </lineage>
</organism>
<name>A0A652LDV5_9ACTN</name>
<sequence>MLGVDAPGAGNDDRHDMAVTRAYWSSLPGRVRAHLHCPVVEELTPIVQKHTIEGLVMGDA</sequence>
<accession>A0A652LDV5</accession>
<dbReference type="AlphaFoldDB" id="A0A652LDV5"/>
<dbReference type="EMBL" id="RDBM01000009">
    <property type="protein sequence ID" value="TXS33834.1"/>
    <property type="molecule type" value="Genomic_DNA"/>
</dbReference>
<reference evidence="1" key="1">
    <citation type="submission" date="2018-10" db="EMBL/GenBank/DDBJ databases">
        <authorList>
            <person name="Hariharan J."/>
            <person name="Choudoir M.J."/>
            <person name="Diebold P."/>
            <person name="Panke-Buisse K."/>
            <person name="Campbell A.N."/>
            <person name="Buckley D.H."/>
        </authorList>
    </citation>
    <scope>NUCLEOTIDE SEQUENCE</scope>
    <source>
        <strain evidence="1">Gb1</strain>
    </source>
</reference>
<protein>
    <submittedName>
        <fullName evidence="1">Uncharacterized protein</fullName>
    </submittedName>
</protein>
<gene>
    <name evidence="1" type="ORF">EAO74_01680</name>
</gene>
<proteinExistence type="predicted"/>
<comment type="caution">
    <text evidence="1">The sequence shown here is derived from an EMBL/GenBank/DDBJ whole genome shotgun (WGS) entry which is preliminary data.</text>
</comment>